<keyword evidence="2 4" id="KW-0560">Oxidoreductase</keyword>
<reference evidence="7" key="1">
    <citation type="journal article" date="2019" name="Int. J. Syst. Evol. Microbiol.">
        <title>The Global Catalogue of Microorganisms (GCM) 10K type strain sequencing project: providing services to taxonomists for standard genome sequencing and annotation.</title>
        <authorList>
            <consortium name="The Broad Institute Genomics Platform"/>
            <consortium name="The Broad Institute Genome Sequencing Center for Infectious Disease"/>
            <person name="Wu L."/>
            <person name="Ma J."/>
        </authorList>
    </citation>
    <scope>NUCLEOTIDE SEQUENCE [LARGE SCALE GENOMIC DNA]</scope>
    <source>
        <strain evidence="7">CCM 7282</strain>
    </source>
</reference>
<comment type="similarity">
    <text evidence="1 4">Belongs to the aldehyde dehydrogenase family.</text>
</comment>
<dbReference type="Gene3D" id="3.40.309.10">
    <property type="entry name" value="Aldehyde Dehydrogenase, Chain A, domain 2"/>
    <property type="match status" value="1"/>
</dbReference>
<proteinExistence type="inferred from homology"/>
<dbReference type="Gene3D" id="3.40.605.10">
    <property type="entry name" value="Aldehyde Dehydrogenase, Chain A, domain 1"/>
    <property type="match status" value="1"/>
</dbReference>
<dbReference type="EMBL" id="BMCJ01000006">
    <property type="protein sequence ID" value="GGC98739.1"/>
    <property type="molecule type" value="Genomic_DNA"/>
</dbReference>
<dbReference type="PROSITE" id="PS00687">
    <property type="entry name" value="ALDEHYDE_DEHYDR_GLU"/>
    <property type="match status" value="1"/>
</dbReference>
<dbReference type="CDD" id="cd07082">
    <property type="entry name" value="ALDH_F11_NP-GAPDH"/>
    <property type="match status" value="1"/>
</dbReference>
<dbReference type="InterPro" id="IPR016162">
    <property type="entry name" value="Ald_DH_N"/>
</dbReference>
<dbReference type="SUPFAM" id="SSF53720">
    <property type="entry name" value="ALDH-like"/>
    <property type="match status" value="1"/>
</dbReference>
<name>A0ABQ1PKV3_9BACI</name>
<gene>
    <name evidence="6" type="primary">gapN</name>
    <name evidence="6" type="ORF">GCM10007216_31900</name>
</gene>
<dbReference type="InterPro" id="IPR051020">
    <property type="entry name" value="ALDH-related_metabolic_enz"/>
</dbReference>
<dbReference type="PANTHER" id="PTHR42991">
    <property type="entry name" value="ALDEHYDE DEHYDROGENASE"/>
    <property type="match status" value="1"/>
</dbReference>
<feature type="active site" evidence="3">
    <location>
        <position position="237"/>
    </location>
</feature>
<evidence type="ECO:0000256" key="2">
    <source>
        <dbReference type="ARBA" id="ARBA00023002"/>
    </source>
</evidence>
<keyword evidence="7" id="KW-1185">Reference proteome</keyword>
<accession>A0ABQ1PKV3</accession>
<evidence type="ECO:0000259" key="5">
    <source>
        <dbReference type="Pfam" id="PF00171"/>
    </source>
</evidence>
<comment type="caution">
    <text evidence="6">The sequence shown here is derived from an EMBL/GenBank/DDBJ whole genome shotgun (WGS) entry which is preliminary data.</text>
</comment>
<protein>
    <submittedName>
        <fullName evidence="6">NADP-dependent glyceraldehyde-3-phosphate dehydrogenase</fullName>
    </submittedName>
</protein>
<organism evidence="6 7">
    <name type="scientific">Thalassobacillus devorans</name>
    <dbReference type="NCBI Taxonomy" id="279813"/>
    <lineage>
        <taxon>Bacteria</taxon>
        <taxon>Bacillati</taxon>
        <taxon>Bacillota</taxon>
        <taxon>Bacilli</taxon>
        <taxon>Bacillales</taxon>
        <taxon>Bacillaceae</taxon>
        <taxon>Thalassobacillus</taxon>
    </lineage>
</organism>
<feature type="domain" description="Aldehyde dehydrogenase" evidence="5">
    <location>
        <begin position="11"/>
        <end position="455"/>
    </location>
</feature>
<dbReference type="InterPro" id="IPR015590">
    <property type="entry name" value="Aldehyde_DH_dom"/>
</dbReference>
<dbReference type="Pfam" id="PF00171">
    <property type="entry name" value="Aldedh"/>
    <property type="match status" value="1"/>
</dbReference>
<evidence type="ECO:0000256" key="3">
    <source>
        <dbReference type="PROSITE-ProRule" id="PRU10007"/>
    </source>
</evidence>
<dbReference type="InterPro" id="IPR016163">
    <property type="entry name" value="Ald_DH_C"/>
</dbReference>
<evidence type="ECO:0000313" key="6">
    <source>
        <dbReference type="EMBL" id="GGC98739.1"/>
    </source>
</evidence>
<dbReference type="InterPro" id="IPR016161">
    <property type="entry name" value="Ald_DH/histidinol_DH"/>
</dbReference>
<dbReference type="Proteomes" id="UP000619534">
    <property type="component" value="Unassembled WGS sequence"/>
</dbReference>
<evidence type="ECO:0000313" key="7">
    <source>
        <dbReference type="Proteomes" id="UP000619534"/>
    </source>
</evidence>
<dbReference type="InterPro" id="IPR016160">
    <property type="entry name" value="Ald_DH_CS_CYS"/>
</dbReference>
<dbReference type="PANTHER" id="PTHR42991:SF1">
    <property type="entry name" value="ALDEHYDE DEHYDROGENASE"/>
    <property type="match status" value="1"/>
</dbReference>
<evidence type="ECO:0000256" key="4">
    <source>
        <dbReference type="RuleBase" id="RU003345"/>
    </source>
</evidence>
<dbReference type="RefSeq" id="WP_082411906.1">
    <property type="nucleotide sequence ID" value="NZ_BMCJ01000006.1"/>
</dbReference>
<dbReference type="InterPro" id="IPR029510">
    <property type="entry name" value="Ald_DH_CS_GLU"/>
</dbReference>
<sequence>MTVEKEKVIYSVAGEEAIGSFSLMSQEEVDQAIKKASNAQQAWADTEVYKRADILHKWADRLLEQQEKIGTMIYKEVGKNKASAMKEVKRTADLIRYTAEEGCRIHGDMLRGDSFRGGSSNKIAMADREPLGVVLAISPFNYPVNLAASKIAPALISGNAVAFKPASQGALSGRLMIDALLETEIPEGIVQLVTGKGSEIGDFIVTHPEISMISFTGSTEVGQSISEKAKMIPVVLELGGKDPAIVLEDADLDLAADQIVSGAYSYSGQRCTAIKRVLVADGVADQLSEKVKQKVEGLTVGNPEDDAAVTPLIDDKAADFVQGLIDDALEKGATLVTGNKREGKLIHPTLIDDVTSDMDIAWEEPFGPVLPIIRITDDKDFVTLANESQYGLQASIFTADVQKAMEIGRKLHVGSVQLNAKTERGPDHFPFIGAKNSGLGAQGIRRSIESMTRDKLFVLNM</sequence>
<evidence type="ECO:0000256" key="1">
    <source>
        <dbReference type="ARBA" id="ARBA00009986"/>
    </source>
</evidence>
<dbReference type="PROSITE" id="PS00070">
    <property type="entry name" value="ALDEHYDE_DEHYDR_CYS"/>
    <property type="match status" value="1"/>
</dbReference>